<keyword evidence="2" id="KW-1185">Reference proteome</keyword>
<sequence>MIVAATPTRTSNAGTARLRIQEQCAQGSLHIKKLPLIAGLVSVSDAAPVRPRDYRLSRGMAYVDVTPTLRDGAHLVDSRLRRPRYHSCTLCDRHRPSPPSSTPTPSSTAVVRALTSILLSPLDARACSFSSGHSLPPRHLRNITAMVHRQLLFTARRRLRRVPMCYCHLLAIYTPRTITLCHSYQCLRVLCTVLSGEHWEIGAPRWTRGRIRRTRHVIPG</sequence>
<dbReference type="EMBL" id="JARKIB010000038">
    <property type="protein sequence ID" value="KAJ7759910.1"/>
    <property type="molecule type" value="Genomic_DNA"/>
</dbReference>
<dbReference type="AlphaFoldDB" id="A0AAD7NGZ0"/>
<evidence type="ECO:0000313" key="1">
    <source>
        <dbReference type="EMBL" id="KAJ7759910.1"/>
    </source>
</evidence>
<proteinExistence type="predicted"/>
<reference evidence="1" key="1">
    <citation type="submission" date="2023-03" db="EMBL/GenBank/DDBJ databases">
        <title>Massive genome expansion in bonnet fungi (Mycena s.s.) driven by repeated elements and novel gene families across ecological guilds.</title>
        <authorList>
            <consortium name="Lawrence Berkeley National Laboratory"/>
            <person name="Harder C.B."/>
            <person name="Miyauchi S."/>
            <person name="Viragh M."/>
            <person name="Kuo A."/>
            <person name="Thoen E."/>
            <person name="Andreopoulos B."/>
            <person name="Lu D."/>
            <person name="Skrede I."/>
            <person name="Drula E."/>
            <person name="Henrissat B."/>
            <person name="Morin E."/>
            <person name="Kohler A."/>
            <person name="Barry K."/>
            <person name="LaButti K."/>
            <person name="Morin E."/>
            <person name="Salamov A."/>
            <person name="Lipzen A."/>
            <person name="Mereny Z."/>
            <person name="Hegedus B."/>
            <person name="Baldrian P."/>
            <person name="Stursova M."/>
            <person name="Weitz H."/>
            <person name="Taylor A."/>
            <person name="Grigoriev I.V."/>
            <person name="Nagy L.G."/>
            <person name="Martin F."/>
            <person name="Kauserud H."/>
        </authorList>
    </citation>
    <scope>NUCLEOTIDE SEQUENCE</scope>
    <source>
        <strain evidence="1">CBHHK182m</strain>
    </source>
</reference>
<dbReference type="Proteomes" id="UP001215598">
    <property type="component" value="Unassembled WGS sequence"/>
</dbReference>
<evidence type="ECO:0000313" key="2">
    <source>
        <dbReference type="Proteomes" id="UP001215598"/>
    </source>
</evidence>
<gene>
    <name evidence="1" type="ORF">B0H16DRAFT_585482</name>
</gene>
<organism evidence="1 2">
    <name type="scientific">Mycena metata</name>
    <dbReference type="NCBI Taxonomy" id="1033252"/>
    <lineage>
        <taxon>Eukaryota</taxon>
        <taxon>Fungi</taxon>
        <taxon>Dikarya</taxon>
        <taxon>Basidiomycota</taxon>
        <taxon>Agaricomycotina</taxon>
        <taxon>Agaricomycetes</taxon>
        <taxon>Agaricomycetidae</taxon>
        <taxon>Agaricales</taxon>
        <taxon>Marasmiineae</taxon>
        <taxon>Mycenaceae</taxon>
        <taxon>Mycena</taxon>
    </lineage>
</organism>
<name>A0AAD7NGZ0_9AGAR</name>
<protein>
    <submittedName>
        <fullName evidence="1">Uncharacterized protein</fullName>
    </submittedName>
</protein>
<accession>A0AAD7NGZ0</accession>
<comment type="caution">
    <text evidence="1">The sequence shown here is derived from an EMBL/GenBank/DDBJ whole genome shotgun (WGS) entry which is preliminary data.</text>
</comment>